<keyword evidence="2" id="KW-0808">Transferase</keyword>
<evidence type="ECO:0000259" key="1">
    <source>
        <dbReference type="Pfam" id="PF13302"/>
    </source>
</evidence>
<gene>
    <name evidence="2" type="ORF">DXC39_31620</name>
</gene>
<dbReference type="Proteomes" id="UP000261257">
    <property type="component" value="Unassembled WGS sequence"/>
</dbReference>
<dbReference type="EMBL" id="QSSQ01000064">
    <property type="protein sequence ID" value="RGL92850.1"/>
    <property type="molecule type" value="Genomic_DNA"/>
</dbReference>
<proteinExistence type="predicted"/>
<dbReference type="Pfam" id="PF13302">
    <property type="entry name" value="Acetyltransf_3"/>
    <property type="match status" value="1"/>
</dbReference>
<dbReference type="SUPFAM" id="SSF55729">
    <property type="entry name" value="Acyl-CoA N-acyltransferases (Nat)"/>
    <property type="match status" value="1"/>
</dbReference>
<sequence>MCSILCDEEVMRPAYESAFSPDAAEAAIACREYAFTVLDADSVCSMIRDTNIASQNVAVRNGMKIIDKAAKNFRNTKMNFFLYFAERTQ</sequence>
<evidence type="ECO:0000313" key="3">
    <source>
        <dbReference type="Proteomes" id="UP000261257"/>
    </source>
</evidence>
<dbReference type="GO" id="GO:0016747">
    <property type="term" value="F:acyltransferase activity, transferring groups other than amino-acyl groups"/>
    <property type="evidence" value="ECO:0007669"/>
    <property type="project" value="InterPro"/>
</dbReference>
<organism evidence="2 3">
    <name type="scientific">Hungatella hathewayi</name>
    <dbReference type="NCBI Taxonomy" id="154046"/>
    <lineage>
        <taxon>Bacteria</taxon>
        <taxon>Bacillati</taxon>
        <taxon>Bacillota</taxon>
        <taxon>Clostridia</taxon>
        <taxon>Lachnospirales</taxon>
        <taxon>Lachnospiraceae</taxon>
        <taxon>Hungatella</taxon>
    </lineage>
</organism>
<dbReference type="InterPro" id="IPR000182">
    <property type="entry name" value="GNAT_dom"/>
</dbReference>
<evidence type="ECO:0000313" key="2">
    <source>
        <dbReference type="EMBL" id="RGL92850.1"/>
    </source>
</evidence>
<comment type="caution">
    <text evidence="2">The sequence shown here is derived from an EMBL/GenBank/DDBJ whole genome shotgun (WGS) entry which is preliminary data.</text>
</comment>
<protein>
    <submittedName>
        <fullName evidence="2">N-acetyltransferase</fullName>
    </submittedName>
</protein>
<dbReference type="InterPro" id="IPR016181">
    <property type="entry name" value="Acyl_CoA_acyltransferase"/>
</dbReference>
<feature type="domain" description="N-acetyltransferase" evidence="1">
    <location>
        <begin position="23"/>
        <end position="64"/>
    </location>
</feature>
<dbReference type="AlphaFoldDB" id="A0A3E4TQE4"/>
<accession>A0A3E4TQE4</accession>
<dbReference type="Gene3D" id="3.40.630.30">
    <property type="match status" value="1"/>
</dbReference>
<reference evidence="2 3" key="1">
    <citation type="submission" date="2018-08" db="EMBL/GenBank/DDBJ databases">
        <title>A genome reference for cultivated species of the human gut microbiota.</title>
        <authorList>
            <person name="Zou Y."/>
            <person name="Xue W."/>
            <person name="Luo G."/>
        </authorList>
    </citation>
    <scope>NUCLEOTIDE SEQUENCE [LARGE SCALE GENOMIC DNA]</scope>
    <source>
        <strain evidence="2 3">TF05-11AC</strain>
    </source>
</reference>
<name>A0A3E4TQE4_9FIRM</name>